<gene>
    <name evidence="1" type="ORF">Hyperionvirus3_36</name>
</gene>
<proteinExistence type="predicted"/>
<name>A0A3G5A6J9_9VIRU</name>
<protein>
    <submittedName>
        <fullName evidence="1">Uncharacterized protein</fullName>
    </submittedName>
</protein>
<accession>A0A3G5A6J9</accession>
<sequence>MGDEGSSVQNIVTSLRELTAAAMEEYFGPRGIITLARKAHKAKVDRKRLRNNDRGCDIQRHEVDACAPVACGRPPTRQVFVRQRDLAKGTIFVEADTQVIVCEDLVPTPGVSYAAGYICGLGDRIMVDLATHTVDGQGKVALGIVLGGTVWIKDVRVTGGGIMKGFTRDALFTSYIYNLILENTDFVNNYAQLNSSLYIVSVWIQFCPGAIRRNLKVSNTANMLPNLPLFVAGLFGWNSPATDINNKVYDTTSAAGMAMGDVNYMDRKWQGYRQSSTNLVMQRVKGLQETVGMARIWVASDQIVTGFRSVYKQIMQEDVKTTMLDKKAFGTLMINEVDVLYDDSQTDNVTNTISTIPPTNLPDSRGATAADAPGCSGKIAIFTSGIAAVQM</sequence>
<dbReference type="EMBL" id="MK072385">
    <property type="protein sequence ID" value="AYV82890.1"/>
    <property type="molecule type" value="Genomic_DNA"/>
</dbReference>
<reference evidence="1" key="1">
    <citation type="submission" date="2018-10" db="EMBL/GenBank/DDBJ databases">
        <title>Hidden diversity of soil giant viruses.</title>
        <authorList>
            <person name="Schulz F."/>
            <person name="Alteio L."/>
            <person name="Goudeau D."/>
            <person name="Ryan E.M."/>
            <person name="Malmstrom R.R."/>
            <person name="Blanchard J."/>
            <person name="Woyke T."/>
        </authorList>
    </citation>
    <scope>NUCLEOTIDE SEQUENCE</scope>
    <source>
        <strain evidence="1">HYV1</strain>
    </source>
</reference>
<organism evidence="1">
    <name type="scientific">Hyperionvirus sp</name>
    <dbReference type="NCBI Taxonomy" id="2487770"/>
    <lineage>
        <taxon>Viruses</taxon>
        <taxon>Varidnaviria</taxon>
        <taxon>Bamfordvirae</taxon>
        <taxon>Nucleocytoviricota</taxon>
        <taxon>Megaviricetes</taxon>
        <taxon>Imitervirales</taxon>
        <taxon>Mimiviridae</taxon>
        <taxon>Klosneuvirinae</taxon>
    </lineage>
</organism>
<evidence type="ECO:0000313" key="1">
    <source>
        <dbReference type="EMBL" id="AYV82890.1"/>
    </source>
</evidence>